<evidence type="ECO:0000259" key="2">
    <source>
        <dbReference type="Pfam" id="PF00892"/>
    </source>
</evidence>
<evidence type="ECO:0000313" key="3">
    <source>
        <dbReference type="EMBL" id="MEE7455624.1"/>
    </source>
</evidence>
<dbReference type="PANTHER" id="PTHR22911:SF103">
    <property type="entry name" value="BLR2811 PROTEIN"/>
    <property type="match status" value="1"/>
</dbReference>
<evidence type="ECO:0000256" key="1">
    <source>
        <dbReference type="SAM" id="Phobius"/>
    </source>
</evidence>
<dbReference type="Pfam" id="PF00892">
    <property type="entry name" value="EamA"/>
    <property type="match status" value="2"/>
</dbReference>
<dbReference type="InterPro" id="IPR037185">
    <property type="entry name" value="EmrE-like"/>
</dbReference>
<reference evidence="3 4" key="1">
    <citation type="journal article" date="2012" name="Genet. Mol. Biol.">
        <title>Analysis of 16S rRNA and mxaF genes revealing insights into Methylobacterium niche-specific plant association.</title>
        <authorList>
            <person name="Dourado M.N."/>
            <person name="Andreote F.D."/>
            <person name="Dini-Andreote F."/>
            <person name="Conti R."/>
            <person name="Araujo J.M."/>
            <person name="Araujo W.L."/>
        </authorList>
    </citation>
    <scope>NUCLEOTIDE SEQUENCE [LARGE SCALE GENOMIC DNA]</scope>
    <source>
        <strain evidence="3 4">SR1.6/4</strain>
    </source>
</reference>
<proteinExistence type="predicted"/>
<feature type="transmembrane region" description="Helical" evidence="1">
    <location>
        <begin position="133"/>
        <end position="151"/>
    </location>
</feature>
<feature type="transmembrane region" description="Helical" evidence="1">
    <location>
        <begin position="240"/>
        <end position="260"/>
    </location>
</feature>
<name>A0ABU7T5J9_9HYPH</name>
<dbReference type="EMBL" id="MLBY01000002">
    <property type="protein sequence ID" value="MEE7455624.1"/>
    <property type="molecule type" value="Genomic_DNA"/>
</dbReference>
<feature type="transmembrane region" description="Helical" evidence="1">
    <location>
        <begin position="272"/>
        <end position="291"/>
    </location>
</feature>
<gene>
    <name evidence="3" type="ORF">MRSR164_01990</name>
</gene>
<dbReference type="InterPro" id="IPR000620">
    <property type="entry name" value="EamA_dom"/>
</dbReference>
<dbReference type="PANTHER" id="PTHR22911">
    <property type="entry name" value="ACYL-MALONYL CONDENSING ENZYME-RELATED"/>
    <property type="match status" value="1"/>
</dbReference>
<sequence length="327" mass="34721">MRPGLVYGQSLRRAGDRESSVSAKQAAEAGRMTGRDPRHLAGILLMCVAPVFFASLDTTGKLLAAAGVDPLMTTFMRYAVNVALVTAFLNPMTRPGVARSRRLPLQIVRSLLLFGSTAFNFLALGSLQLAETVSIQFAAPLTVALLAGPLLGEWSSRARLAAVAAGFLGVLIIVRPEALAAKPAMLFSLGAMLCYAVYVIVTRKLAAYDSTATTVFFTGLGGLAVMSPLLPWIWSAPASPRVWAMLAAVGLFGTTGHWLLTLAHARAPASLLAPFIYTQILWSVLLGYLVFGDVPGLWTVVGTGVIVASGLALLAEDSLRRRRVRRG</sequence>
<feature type="transmembrane region" description="Helical" evidence="1">
    <location>
        <begin position="158"/>
        <end position="174"/>
    </location>
</feature>
<keyword evidence="1" id="KW-0812">Transmembrane</keyword>
<dbReference type="SUPFAM" id="SSF103481">
    <property type="entry name" value="Multidrug resistance efflux transporter EmrE"/>
    <property type="match status" value="2"/>
</dbReference>
<feature type="domain" description="EamA" evidence="2">
    <location>
        <begin position="41"/>
        <end position="174"/>
    </location>
</feature>
<keyword evidence="1" id="KW-1133">Transmembrane helix</keyword>
<feature type="transmembrane region" description="Helical" evidence="1">
    <location>
        <begin position="297"/>
        <end position="315"/>
    </location>
</feature>
<keyword evidence="1" id="KW-0472">Membrane</keyword>
<accession>A0ABU7T5J9</accession>
<feature type="transmembrane region" description="Helical" evidence="1">
    <location>
        <begin position="180"/>
        <end position="201"/>
    </location>
</feature>
<protein>
    <submittedName>
        <fullName evidence="3">EamA family transporter</fullName>
    </submittedName>
</protein>
<comment type="caution">
    <text evidence="3">The sequence shown here is derived from an EMBL/GenBank/DDBJ whole genome shotgun (WGS) entry which is preliminary data.</text>
</comment>
<keyword evidence="4" id="KW-1185">Reference proteome</keyword>
<dbReference type="Proteomes" id="UP001349262">
    <property type="component" value="Unassembled WGS sequence"/>
</dbReference>
<feature type="transmembrane region" description="Helical" evidence="1">
    <location>
        <begin position="213"/>
        <end position="234"/>
    </location>
</feature>
<feature type="transmembrane region" description="Helical" evidence="1">
    <location>
        <begin position="40"/>
        <end position="56"/>
    </location>
</feature>
<feature type="transmembrane region" description="Helical" evidence="1">
    <location>
        <begin position="110"/>
        <end position="127"/>
    </location>
</feature>
<feature type="domain" description="EamA" evidence="2">
    <location>
        <begin position="184"/>
        <end position="309"/>
    </location>
</feature>
<organism evidence="3 4">
    <name type="scientific">Methylobacterium radiotolerans</name>
    <dbReference type="NCBI Taxonomy" id="31998"/>
    <lineage>
        <taxon>Bacteria</taxon>
        <taxon>Pseudomonadati</taxon>
        <taxon>Pseudomonadota</taxon>
        <taxon>Alphaproteobacteria</taxon>
        <taxon>Hyphomicrobiales</taxon>
        <taxon>Methylobacteriaceae</taxon>
        <taxon>Methylobacterium</taxon>
    </lineage>
</organism>
<feature type="transmembrane region" description="Helical" evidence="1">
    <location>
        <begin position="62"/>
        <end position="89"/>
    </location>
</feature>
<evidence type="ECO:0000313" key="4">
    <source>
        <dbReference type="Proteomes" id="UP001349262"/>
    </source>
</evidence>